<feature type="region of interest" description="Disordered" evidence="1">
    <location>
        <begin position="302"/>
        <end position="463"/>
    </location>
</feature>
<feature type="region of interest" description="Disordered" evidence="1">
    <location>
        <begin position="147"/>
        <end position="172"/>
    </location>
</feature>
<feature type="compositionally biased region" description="Gly residues" evidence="1">
    <location>
        <begin position="538"/>
        <end position="550"/>
    </location>
</feature>
<feature type="compositionally biased region" description="Low complexity" evidence="1">
    <location>
        <begin position="370"/>
        <end position="383"/>
    </location>
</feature>
<feature type="compositionally biased region" description="Basic and acidic residues" evidence="1">
    <location>
        <begin position="699"/>
        <end position="718"/>
    </location>
</feature>
<comment type="caution">
    <text evidence="4">The sequence shown here is derived from an EMBL/GenBank/DDBJ whole genome shotgun (WGS) entry which is preliminary data.</text>
</comment>
<feature type="region of interest" description="Disordered" evidence="1">
    <location>
        <begin position="582"/>
        <end position="740"/>
    </location>
</feature>
<feature type="compositionally biased region" description="Low complexity" evidence="1">
    <location>
        <begin position="525"/>
        <end position="537"/>
    </location>
</feature>
<evidence type="ECO:0000313" key="5">
    <source>
        <dbReference type="Proteomes" id="UP000663853"/>
    </source>
</evidence>
<keyword evidence="2" id="KW-1133">Transmembrane helix</keyword>
<dbReference type="EMBL" id="CAJMXA010002494">
    <property type="protein sequence ID" value="CAE6481829.1"/>
    <property type="molecule type" value="Genomic_DNA"/>
</dbReference>
<feature type="signal peptide" evidence="3">
    <location>
        <begin position="1"/>
        <end position="41"/>
    </location>
</feature>
<feature type="compositionally biased region" description="Low complexity" evidence="1">
    <location>
        <begin position="154"/>
        <end position="172"/>
    </location>
</feature>
<name>A0A8H3CDM3_9AGAM</name>
<evidence type="ECO:0000313" key="4">
    <source>
        <dbReference type="EMBL" id="CAE6481829.1"/>
    </source>
</evidence>
<feature type="compositionally biased region" description="Basic and acidic residues" evidence="1">
    <location>
        <begin position="452"/>
        <end position="463"/>
    </location>
</feature>
<evidence type="ECO:0008006" key="6">
    <source>
        <dbReference type="Google" id="ProtNLM"/>
    </source>
</evidence>
<feature type="compositionally biased region" description="Basic and acidic residues" evidence="1">
    <location>
        <begin position="508"/>
        <end position="522"/>
    </location>
</feature>
<feature type="compositionally biased region" description="Polar residues" evidence="1">
    <location>
        <begin position="336"/>
        <end position="345"/>
    </location>
</feature>
<sequence>MAGHPCERGRRCSCHRAGPSTRRKKTTLLAAAAALVCPVLAAPTPRPTDLTLPFLYPSLERRAKDAGQAPDDPSEGFTHQHIQLADLIRAGLPYKYVYDSSANVSPSEMEEELQEANGAWVIDNAWSLHGRRFGPLYATATATAGITDDPLPTPTESIPPASTPTSSTTAPPTMLAIQSTLPTGWDATPYARSNMYAIPLVVSFSLVIALMIGSLIGALVIRRDRSRSRRRKKRIIEGDDDSIREKVVQSSLVSRVGRALKQREQPDEPEDPPQTELEHRVKTWARRSAAWRVQARIGVRRRITRGRKRSQADPGPGPMGGAIQEEPEPEEEARSTRPSLAQSRAPTPIVDTRPDPPEPAPGPAPNYASPTVPNYVTPTVPTYSSPDAGPSTPLARTERPDPLTRIDAHPDATPSDEPAYDGPGSGDGLPPAYRGGGLSEVARGKRPAHISESVHEAEQEREERRVWTELDAYAYGQGRTEQGVTAHVATDDKRVLERLHLMRGAPENSREEGEVRAPREEDVFGCSTPSGSPTSGLSGAGSVPGVGTGVGPLPLPPSKTGTGPVARYGEADLCLPRYLDGEGMPGEGVGMVPSVPPGEEEMGLPSAPPCHEAALPSAPPCHEDSALPSAPVFENDSGPVPSAPPIDDHPLPSAPALDGHFVPSVPAPAPSAPTLDGHSAPAPDDHSAPAPDGHSAPTPDDHLSAPLHDDKRPDDRTHTSTSAPQLRRLNSSCPLLGDEQ</sequence>
<feature type="transmembrane region" description="Helical" evidence="2">
    <location>
        <begin position="196"/>
        <end position="221"/>
    </location>
</feature>
<evidence type="ECO:0000256" key="3">
    <source>
        <dbReference type="SAM" id="SignalP"/>
    </source>
</evidence>
<feature type="region of interest" description="Disordered" evidence="1">
    <location>
        <begin position="254"/>
        <end position="281"/>
    </location>
</feature>
<feature type="chain" id="PRO_5034354167" description="Transmembrane protein" evidence="3">
    <location>
        <begin position="42"/>
        <end position="740"/>
    </location>
</feature>
<evidence type="ECO:0000256" key="1">
    <source>
        <dbReference type="SAM" id="MobiDB-lite"/>
    </source>
</evidence>
<keyword evidence="2" id="KW-0812">Transmembrane</keyword>
<proteinExistence type="predicted"/>
<dbReference type="Proteomes" id="UP000663853">
    <property type="component" value="Unassembled WGS sequence"/>
</dbReference>
<feature type="compositionally biased region" description="Polar residues" evidence="1">
    <location>
        <begin position="719"/>
        <end position="733"/>
    </location>
</feature>
<feature type="region of interest" description="Disordered" evidence="1">
    <location>
        <begin position="502"/>
        <end position="564"/>
    </location>
</feature>
<keyword evidence="3" id="KW-0732">Signal</keyword>
<reference evidence="4" key="1">
    <citation type="submission" date="2021-01" db="EMBL/GenBank/DDBJ databases">
        <authorList>
            <person name="Kaushik A."/>
        </authorList>
    </citation>
    <scope>NUCLEOTIDE SEQUENCE</scope>
    <source>
        <strain evidence="4">AG6-10EEA</strain>
    </source>
</reference>
<feature type="compositionally biased region" description="Low complexity" evidence="1">
    <location>
        <begin position="678"/>
        <end position="692"/>
    </location>
</feature>
<organism evidence="4 5">
    <name type="scientific">Rhizoctonia solani</name>
    <dbReference type="NCBI Taxonomy" id="456999"/>
    <lineage>
        <taxon>Eukaryota</taxon>
        <taxon>Fungi</taxon>
        <taxon>Dikarya</taxon>
        <taxon>Basidiomycota</taxon>
        <taxon>Agaricomycotina</taxon>
        <taxon>Agaricomycetes</taxon>
        <taxon>Cantharellales</taxon>
        <taxon>Ceratobasidiaceae</taxon>
        <taxon>Rhizoctonia</taxon>
    </lineage>
</organism>
<protein>
    <recommendedName>
        <fullName evidence="6">Transmembrane protein</fullName>
    </recommendedName>
</protein>
<feature type="compositionally biased region" description="Basic and acidic residues" evidence="1">
    <location>
        <begin position="396"/>
        <end position="410"/>
    </location>
</feature>
<dbReference type="AlphaFoldDB" id="A0A8H3CDM3"/>
<keyword evidence="2" id="KW-0472">Membrane</keyword>
<evidence type="ECO:0000256" key="2">
    <source>
        <dbReference type="SAM" id="Phobius"/>
    </source>
</evidence>
<gene>
    <name evidence="4" type="ORF">RDB_LOCUS90127</name>
</gene>
<accession>A0A8H3CDM3</accession>